<feature type="transmembrane region" description="Helical" evidence="2">
    <location>
        <begin position="275"/>
        <end position="292"/>
    </location>
</feature>
<evidence type="ECO:0000256" key="1">
    <source>
        <dbReference type="SAM" id="MobiDB-lite"/>
    </source>
</evidence>
<feature type="transmembrane region" description="Helical" evidence="2">
    <location>
        <begin position="148"/>
        <end position="171"/>
    </location>
</feature>
<proteinExistence type="predicted"/>
<sequence length="380" mass="43468">MDIFFDSERFSRLYNCTSYRVDDVPFEQRQNVPVGISMLAIFFIFSSLHAICLYAMLKFVAQSSAYKVMFLMGVGHICSLFVTALLTGLFSLCGIVFCSAPSLNFFAGSTALFCWSLTTSLSVLLAFERCVEQTLPNLAKSLFQECRIWGWCLAIFAYSLYYGFFTIPLTFSGITANWQFDPHVGYLEDSSANGQNLYWNNVDAIHTIVVAVLLPSLYLLFVVMFSLKLTQIKKLPMAESKHRKSVFLQVFILSFVLTIFSINYTLLNFVPVPDLMISVNMYLWLIILSMLTNNGQKQRQLKISICEVLDQQNGQSANKLTEDSHEERSNNSRLKNHKLPIRRIRSSRAVVSLHRRWMVERVAVKPTLAMESLYQPTRSR</sequence>
<keyword evidence="2" id="KW-0812">Transmembrane</keyword>
<accession>A0ABD2KTH8</accession>
<feature type="transmembrane region" description="Helical" evidence="2">
    <location>
        <begin position="246"/>
        <end position="269"/>
    </location>
</feature>
<protein>
    <submittedName>
        <fullName evidence="3">Uncharacterized protein</fullName>
    </submittedName>
</protein>
<evidence type="ECO:0000256" key="2">
    <source>
        <dbReference type="SAM" id="Phobius"/>
    </source>
</evidence>
<dbReference type="InterPro" id="IPR019425">
    <property type="entry name" value="7TM_GPCR_serpentine_rcpt_Srt"/>
</dbReference>
<comment type="caution">
    <text evidence="3">The sequence shown here is derived from an EMBL/GenBank/DDBJ whole genome shotgun (WGS) entry which is preliminary data.</text>
</comment>
<keyword evidence="2" id="KW-1133">Transmembrane helix</keyword>
<dbReference type="SUPFAM" id="SSF81321">
    <property type="entry name" value="Family A G protein-coupled receptor-like"/>
    <property type="match status" value="1"/>
</dbReference>
<feature type="transmembrane region" description="Helical" evidence="2">
    <location>
        <begin position="69"/>
        <end position="97"/>
    </location>
</feature>
<dbReference type="EMBL" id="JBICBT010000658">
    <property type="protein sequence ID" value="KAL3106265.1"/>
    <property type="molecule type" value="Genomic_DNA"/>
</dbReference>
<feature type="transmembrane region" description="Helical" evidence="2">
    <location>
        <begin position="204"/>
        <end position="225"/>
    </location>
</feature>
<gene>
    <name evidence="3" type="ORF">niasHT_013808</name>
</gene>
<dbReference type="PANTHER" id="PTHR23021">
    <property type="entry name" value="SERPENTINE RECEPTOR, CLASS T"/>
    <property type="match status" value="1"/>
</dbReference>
<dbReference type="Pfam" id="PF10321">
    <property type="entry name" value="7TM_GPCR_Srt"/>
    <property type="match status" value="1"/>
</dbReference>
<evidence type="ECO:0000313" key="3">
    <source>
        <dbReference type="EMBL" id="KAL3106265.1"/>
    </source>
</evidence>
<evidence type="ECO:0000313" key="4">
    <source>
        <dbReference type="Proteomes" id="UP001620626"/>
    </source>
</evidence>
<feature type="compositionally biased region" description="Basic and acidic residues" evidence="1">
    <location>
        <begin position="320"/>
        <end position="330"/>
    </location>
</feature>
<keyword evidence="4" id="KW-1185">Reference proteome</keyword>
<feature type="region of interest" description="Disordered" evidence="1">
    <location>
        <begin position="316"/>
        <end position="337"/>
    </location>
</feature>
<feature type="transmembrane region" description="Helical" evidence="2">
    <location>
        <begin position="34"/>
        <end position="57"/>
    </location>
</feature>
<keyword evidence="2" id="KW-0472">Membrane</keyword>
<feature type="transmembrane region" description="Helical" evidence="2">
    <location>
        <begin position="103"/>
        <end position="127"/>
    </location>
</feature>
<organism evidence="3 4">
    <name type="scientific">Heterodera trifolii</name>
    <dbReference type="NCBI Taxonomy" id="157864"/>
    <lineage>
        <taxon>Eukaryota</taxon>
        <taxon>Metazoa</taxon>
        <taxon>Ecdysozoa</taxon>
        <taxon>Nematoda</taxon>
        <taxon>Chromadorea</taxon>
        <taxon>Rhabditida</taxon>
        <taxon>Tylenchina</taxon>
        <taxon>Tylenchomorpha</taxon>
        <taxon>Tylenchoidea</taxon>
        <taxon>Heteroderidae</taxon>
        <taxon>Heteroderinae</taxon>
        <taxon>Heterodera</taxon>
    </lineage>
</organism>
<dbReference type="AlphaFoldDB" id="A0ABD2KTH8"/>
<reference evidence="3 4" key="1">
    <citation type="submission" date="2024-10" db="EMBL/GenBank/DDBJ databases">
        <authorList>
            <person name="Kim D."/>
        </authorList>
    </citation>
    <scope>NUCLEOTIDE SEQUENCE [LARGE SCALE GENOMIC DNA]</scope>
    <source>
        <strain evidence="3">BH-2024</strain>
    </source>
</reference>
<dbReference type="Proteomes" id="UP001620626">
    <property type="component" value="Unassembled WGS sequence"/>
</dbReference>
<name>A0ABD2KTH8_9BILA</name>